<protein>
    <submittedName>
        <fullName evidence="2">Tetratricopeptide repeat protein</fullName>
    </submittedName>
</protein>
<gene>
    <name evidence="2" type="ORF">JI742_06525</name>
</gene>
<keyword evidence="1" id="KW-0732">Signal</keyword>
<dbReference type="InterPro" id="IPR011990">
    <property type="entry name" value="TPR-like_helical_dom_sf"/>
</dbReference>
<comment type="caution">
    <text evidence="2">The sequence shown here is derived from an EMBL/GenBank/DDBJ whole genome shotgun (WGS) entry which is preliminary data.</text>
</comment>
<evidence type="ECO:0000256" key="1">
    <source>
        <dbReference type="SAM" id="SignalP"/>
    </source>
</evidence>
<organism evidence="2 3">
    <name type="scientific">Aquariibacter lacus</name>
    <dbReference type="NCBI Taxonomy" id="2801332"/>
    <lineage>
        <taxon>Bacteria</taxon>
        <taxon>Pseudomonadati</taxon>
        <taxon>Pseudomonadota</taxon>
        <taxon>Betaproteobacteria</taxon>
        <taxon>Burkholderiales</taxon>
        <taxon>Sphaerotilaceae</taxon>
        <taxon>Aquariibacter</taxon>
    </lineage>
</organism>
<dbReference type="RefSeq" id="WP_201824886.1">
    <property type="nucleotide sequence ID" value="NZ_JAERRA010000001.1"/>
</dbReference>
<dbReference type="Proteomes" id="UP000643207">
    <property type="component" value="Unassembled WGS sequence"/>
</dbReference>
<dbReference type="SMART" id="SM00028">
    <property type="entry name" value="TPR"/>
    <property type="match status" value="2"/>
</dbReference>
<dbReference type="AlphaFoldDB" id="A0A9X0XDJ8"/>
<dbReference type="EMBL" id="JAERRA010000001">
    <property type="protein sequence ID" value="MBL0719541.1"/>
    <property type="molecule type" value="Genomic_DNA"/>
</dbReference>
<dbReference type="Gene3D" id="1.25.40.10">
    <property type="entry name" value="Tetratricopeptide repeat domain"/>
    <property type="match status" value="1"/>
</dbReference>
<evidence type="ECO:0000313" key="3">
    <source>
        <dbReference type="Proteomes" id="UP000643207"/>
    </source>
</evidence>
<reference evidence="2 3" key="1">
    <citation type="submission" date="2021-01" db="EMBL/GenBank/DDBJ databases">
        <title>Piscinibacter sp. Jin2 Genome sequencing and assembly.</title>
        <authorList>
            <person name="Kim I."/>
        </authorList>
    </citation>
    <scope>NUCLEOTIDE SEQUENCE [LARGE SCALE GENOMIC DNA]</scope>
    <source>
        <strain evidence="2 3">Jin2</strain>
    </source>
</reference>
<accession>A0A9X0XDJ8</accession>
<dbReference type="SUPFAM" id="SSF48452">
    <property type="entry name" value="TPR-like"/>
    <property type="match status" value="1"/>
</dbReference>
<dbReference type="InterPro" id="IPR019734">
    <property type="entry name" value="TPR_rpt"/>
</dbReference>
<evidence type="ECO:0000313" key="2">
    <source>
        <dbReference type="EMBL" id="MBL0719541.1"/>
    </source>
</evidence>
<feature type="signal peptide" evidence="1">
    <location>
        <begin position="1"/>
        <end position="36"/>
    </location>
</feature>
<name>A0A9X0XDJ8_9BURK</name>
<dbReference type="Pfam" id="PF13374">
    <property type="entry name" value="TPR_10"/>
    <property type="match status" value="1"/>
</dbReference>
<proteinExistence type="predicted"/>
<keyword evidence="3" id="KW-1185">Reference proteome</keyword>
<sequence>MKPSPRTPAARPTLRLRHALLALGLGATLLAGPARAALDVDALWDFAQPVRTEQAFREALGRAQGDEALILVTQIARTFTIRGEFANAERELDGIAAKLPTAGAEARVREALERGRILRGQGQGGQARPFFIRALEMARPAGLEALTADAMHSVALVEPTREGRLAWHERTLDYVREAKDARARKWEPAALNNMGITLNEMGRHDLALPVLQKALAIYQQQGLAPAIRGGRWLVAHTQRMSGDLKAAQAGFESLEKDDAAAGIADRYVLNELASVHEARGDAAAAEAYRKKSQAVAR</sequence>
<feature type="chain" id="PRO_5040899887" evidence="1">
    <location>
        <begin position="37"/>
        <end position="297"/>
    </location>
</feature>